<dbReference type="InterPro" id="IPR029063">
    <property type="entry name" value="SAM-dependent_MTases_sf"/>
</dbReference>
<dbReference type="EMBL" id="JAYMYJ010000093">
    <property type="protein sequence ID" value="MEB4591259.1"/>
    <property type="molecule type" value="Genomic_DNA"/>
</dbReference>
<evidence type="ECO:0000256" key="2">
    <source>
        <dbReference type="ARBA" id="ARBA00022448"/>
    </source>
</evidence>
<dbReference type="InterPro" id="IPR041698">
    <property type="entry name" value="Methyltransf_25"/>
</dbReference>
<feature type="transmembrane region" description="Helical" evidence="7">
    <location>
        <begin position="138"/>
        <end position="155"/>
    </location>
</feature>
<feature type="transmembrane region" description="Helical" evidence="7">
    <location>
        <begin position="195"/>
        <end position="217"/>
    </location>
</feature>
<keyword evidence="6 7" id="KW-0472">Membrane</keyword>
<dbReference type="NCBIfam" id="TIGR00797">
    <property type="entry name" value="matE"/>
    <property type="match status" value="1"/>
</dbReference>
<evidence type="ECO:0000313" key="9">
    <source>
        <dbReference type="EMBL" id="MEB4591259.1"/>
    </source>
</evidence>
<feature type="transmembrane region" description="Helical" evidence="7">
    <location>
        <begin position="96"/>
        <end position="118"/>
    </location>
</feature>
<dbReference type="PANTHER" id="PTHR43549">
    <property type="entry name" value="MULTIDRUG RESISTANCE PROTEIN YPNP-RELATED"/>
    <property type="match status" value="1"/>
</dbReference>
<evidence type="ECO:0000259" key="8">
    <source>
        <dbReference type="Pfam" id="PF13649"/>
    </source>
</evidence>
<feature type="transmembrane region" description="Helical" evidence="7">
    <location>
        <begin position="386"/>
        <end position="406"/>
    </location>
</feature>
<accession>A0ABU6CYU2</accession>
<dbReference type="Pfam" id="PF13649">
    <property type="entry name" value="Methyltransf_25"/>
    <property type="match status" value="1"/>
</dbReference>
<reference evidence="10" key="1">
    <citation type="submission" date="2023-07" db="EMBL/GenBank/DDBJ databases">
        <title>The carbon used by Thiothrix.</title>
        <authorList>
            <person name="Chen L."/>
        </authorList>
    </citation>
    <scope>NUCLEOTIDE SEQUENCE [LARGE SCALE GENOMIC DNA]</scope>
</reference>
<dbReference type="CDD" id="cd02440">
    <property type="entry name" value="AdoMet_MTases"/>
    <property type="match status" value="1"/>
</dbReference>
<evidence type="ECO:0000313" key="10">
    <source>
        <dbReference type="Proteomes" id="UP001308005"/>
    </source>
</evidence>
<gene>
    <name evidence="9" type="ORF">VSS37_09745</name>
</gene>
<name>A0ABU6CYU2_9GAMM</name>
<feature type="transmembrane region" description="Helical" evidence="7">
    <location>
        <begin position="412"/>
        <end position="434"/>
    </location>
</feature>
<dbReference type="RefSeq" id="WP_324694731.1">
    <property type="nucleotide sequence ID" value="NZ_JAYMYJ010000093.1"/>
</dbReference>
<dbReference type="InterPro" id="IPR052031">
    <property type="entry name" value="Membrane_Transporter-Flippase"/>
</dbReference>
<evidence type="ECO:0000256" key="5">
    <source>
        <dbReference type="ARBA" id="ARBA00022989"/>
    </source>
</evidence>
<feature type="transmembrane region" description="Helical" evidence="7">
    <location>
        <begin position="283"/>
        <end position="301"/>
    </location>
</feature>
<dbReference type="Pfam" id="PF01554">
    <property type="entry name" value="MatE"/>
    <property type="match status" value="2"/>
</dbReference>
<comment type="subcellular location">
    <subcellularLocation>
        <location evidence="1">Cell membrane</location>
        <topology evidence="1">Multi-pass membrane protein</topology>
    </subcellularLocation>
</comment>
<feature type="transmembrane region" description="Helical" evidence="7">
    <location>
        <begin position="21"/>
        <end position="41"/>
    </location>
</feature>
<feature type="transmembrane region" description="Helical" evidence="7">
    <location>
        <begin position="322"/>
        <end position="346"/>
    </location>
</feature>
<feature type="domain" description="Methyltransferase" evidence="8">
    <location>
        <begin position="488"/>
        <end position="579"/>
    </location>
</feature>
<dbReference type="InterPro" id="IPR002528">
    <property type="entry name" value="MATE_fam"/>
</dbReference>
<feature type="transmembrane region" description="Helical" evidence="7">
    <location>
        <begin position="53"/>
        <end position="76"/>
    </location>
</feature>
<keyword evidence="5 7" id="KW-1133">Transmembrane helix</keyword>
<evidence type="ECO:0000256" key="1">
    <source>
        <dbReference type="ARBA" id="ARBA00004651"/>
    </source>
</evidence>
<proteinExistence type="predicted"/>
<keyword evidence="10" id="KW-1185">Reference proteome</keyword>
<feature type="transmembrane region" description="Helical" evidence="7">
    <location>
        <begin position="358"/>
        <end position="379"/>
    </location>
</feature>
<comment type="caution">
    <text evidence="9">The sequence shown here is derived from an EMBL/GenBank/DDBJ whole genome shotgun (WGS) entry which is preliminary data.</text>
</comment>
<evidence type="ECO:0000256" key="4">
    <source>
        <dbReference type="ARBA" id="ARBA00022692"/>
    </source>
</evidence>
<evidence type="ECO:0000256" key="7">
    <source>
        <dbReference type="SAM" id="Phobius"/>
    </source>
</evidence>
<protein>
    <submittedName>
        <fullName evidence="9">MATE family efflux transporter</fullName>
    </submittedName>
</protein>
<dbReference type="PANTHER" id="PTHR43549:SF3">
    <property type="entry name" value="MULTIDRUG RESISTANCE PROTEIN YPNP-RELATED"/>
    <property type="match status" value="1"/>
</dbReference>
<keyword evidence="4 7" id="KW-0812">Transmembrane</keyword>
<feature type="transmembrane region" description="Helical" evidence="7">
    <location>
        <begin position="167"/>
        <end position="189"/>
    </location>
</feature>
<evidence type="ECO:0000256" key="6">
    <source>
        <dbReference type="ARBA" id="ARBA00023136"/>
    </source>
</evidence>
<keyword evidence="2" id="KW-0813">Transport</keyword>
<dbReference type="Proteomes" id="UP001308005">
    <property type="component" value="Unassembled WGS sequence"/>
</dbReference>
<dbReference type="Gene3D" id="3.40.50.150">
    <property type="entry name" value="Vaccinia Virus protein VP39"/>
    <property type="match status" value="1"/>
</dbReference>
<evidence type="ECO:0000256" key="3">
    <source>
        <dbReference type="ARBA" id="ARBA00022475"/>
    </source>
</evidence>
<feature type="transmembrane region" description="Helical" evidence="7">
    <location>
        <begin position="238"/>
        <end position="263"/>
    </location>
</feature>
<organism evidence="9 10">
    <name type="scientific">Candidatus Thiothrix phosphatis</name>
    <dbReference type="NCBI Taxonomy" id="3112415"/>
    <lineage>
        <taxon>Bacteria</taxon>
        <taxon>Pseudomonadati</taxon>
        <taxon>Pseudomonadota</taxon>
        <taxon>Gammaproteobacteria</taxon>
        <taxon>Thiotrichales</taxon>
        <taxon>Thiotrichaceae</taxon>
        <taxon>Thiothrix</taxon>
    </lineage>
</organism>
<sequence length="654" mass="70760">MSKRDLTTGSERDHLLQMTIPTIWGMLAIMSMHIVDSWFVGRLGADELAAMGFTFPIVMIIGSLVQGVGTGASSLIARAIGSGQTDWVHRYATHSLIIAFSIALAFAIVGLLTVNPLFRLLGAPEHLLPLIHSYMDTWYLGCFLIVMPMVGNAGVRAAGNTRLPSYVLISVAIIHVALNPLLIFGLFGFPRMELQGAALSTVISYAIASVFILYILGFRLKFLTQDALRQQAAQSWKAILRLAVPAASTNLIEPFAAAITTWIVAQYGSYAVAGYGVASRIEALSLIVLGALAATLAPFAGQNWGARQLDRLNRALDLSFHFAWLWGLGIAVLLWFNAEAVIGWFTHNPEAVQSAKQYLYIVSASFGLMGVVMIISSVANGMGAPAPALVMTLALLTIYLPLAWLLPKSFGLSGVYMAIAIANALVGLGAFVWAKRKCSRRAAARKVAAAKQTRWDQQYSASESYLYGTEPNDFLRSNAARLPLGKTLCIGAGEGRNAVFLAGLGHTVTALDAAEPALEKAHKLAGQKQVSIETVHADLATYRFEPNRWDAVVSIFCHLPAPLRKQVHRQVLATLRPGGIFLLEAYTPQQLQYKTGGPTDPAMLADLKTLQQELAGLEFLHAQETTREIHEGELHRGVGAVVQIIARRRADLPA</sequence>
<keyword evidence="3" id="KW-1003">Cell membrane</keyword>
<dbReference type="SUPFAM" id="SSF53335">
    <property type="entry name" value="S-adenosyl-L-methionine-dependent methyltransferases"/>
    <property type="match status" value="1"/>
</dbReference>